<evidence type="ECO:0000256" key="16">
    <source>
        <dbReference type="ARBA" id="ARBA00023136"/>
    </source>
</evidence>
<dbReference type="GO" id="GO:0008270">
    <property type="term" value="F:zinc ion binding"/>
    <property type="evidence" value="ECO:0007669"/>
    <property type="project" value="UniProtKB-KW"/>
</dbReference>
<evidence type="ECO:0000256" key="6">
    <source>
        <dbReference type="ARBA" id="ARBA00022448"/>
    </source>
</evidence>
<keyword evidence="8" id="KW-0808">Transferase</keyword>
<feature type="compositionally biased region" description="Basic and acidic residues" evidence="20">
    <location>
        <begin position="257"/>
        <end position="269"/>
    </location>
</feature>
<evidence type="ECO:0000256" key="14">
    <source>
        <dbReference type="ARBA" id="ARBA00022927"/>
    </source>
</evidence>
<dbReference type="GO" id="GO:0005778">
    <property type="term" value="C:peroxisomal membrane"/>
    <property type="evidence" value="ECO:0007669"/>
    <property type="project" value="UniProtKB-SubCell"/>
</dbReference>
<dbReference type="GO" id="GO:0016567">
    <property type="term" value="P:protein ubiquitination"/>
    <property type="evidence" value="ECO:0007669"/>
    <property type="project" value="UniProtKB-ARBA"/>
</dbReference>
<evidence type="ECO:0000256" key="19">
    <source>
        <dbReference type="PROSITE-ProRule" id="PRU00175"/>
    </source>
</evidence>
<keyword evidence="14" id="KW-0653">Protein transport</keyword>
<dbReference type="InterPro" id="IPR017907">
    <property type="entry name" value="Znf_RING_CS"/>
</dbReference>
<dbReference type="PANTHER" id="PTHR23350:SF0">
    <property type="entry name" value="PEROXISOME BIOGENESIS FACTOR 10"/>
    <property type="match status" value="1"/>
</dbReference>
<evidence type="ECO:0000256" key="17">
    <source>
        <dbReference type="ARBA" id="ARBA00023140"/>
    </source>
</evidence>
<dbReference type="OrthoDB" id="6270329at2759"/>
<feature type="region of interest" description="Disordered" evidence="20">
    <location>
        <begin position="1"/>
        <end position="22"/>
    </location>
</feature>
<dbReference type="PROSITE" id="PS50089">
    <property type="entry name" value="ZF_RING_2"/>
    <property type="match status" value="1"/>
</dbReference>
<evidence type="ECO:0000256" key="11">
    <source>
        <dbReference type="ARBA" id="ARBA00022771"/>
    </source>
</evidence>
<dbReference type="EMBL" id="ML002273">
    <property type="protein sequence ID" value="RKP39410.1"/>
    <property type="molecule type" value="Genomic_DNA"/>
</dbReference>
<evidence type="ECO:0000313" key="24">
    <source>
        <dbReference type="Proteomes" id="UP000268162"/>
    </source>
</evidence>
<evidence type="ECO:0000256" key="18">
    <source>
        <dbReference type="ARBA" id="ARBA00041230"/>
    </source>
</evidence>
<dbReference type="Pfam" id="PF04757">
    <property type="entry name" value="Pex2_Pex12"/>
    <property type="match status" value="1"/>
</dbReference>
<evidence type="ECO:0000256" key="3">
    <source>
        <dbReference type="ARBA" id="ARBA00004906"/>
    </source>
</evidence>
<dbReference type="Gene3D" id="3.30.40.10">
    <property type="entry name" value="Zinc/RING finger domain, C3HC4 (zinc finger)"/>
    <property type="match status" value="1"/>
</dbReference>
<evidence type="ECO:0000256" key="7">
    <source>
        <dbReference type="ARBA" id="ARBA00022593"/>
    </source>
</evidence>
<evidence type="ECO:0000256" key="20">
    <source>
        <dbReference type="SAM" id="MobiDB-lite"/>
    </source>
</evidence>
<keyword evidence="13" id="KW-0862">Zinc</keyword>
<dbReference type="Proteomes" id="UP000268162">
    <property type="component" value="Unassembled WGS sequence"/>
</dbReference>
<keyword evidence="12" id="KW-0833">Ubl conjugation pathway</keyword>
<evidence type="ECO:0000256" key="9">
    <source>
        <dbReference type="ARBA" id="ARBA00022692"/>
    </source>
</evidence>
<feature type="transmembrane region" description="Helical" evidence="21">
    <location>
        <begin position="227"/>
        <end position="248"/>
    </location>
</feature>
<comment type="subcellular location">
    <subcellularLocation>
        <location evidence="2">Peroxisome membrane</location>
        <topology evidence="2">Multi-pass membrane protein</topology>
    </subcellularLocation>
</comment>
<dbReference type="PROSITE" id="PS00518">
    <property type="entry name" value="ZF_RING_1"/>
    <property type="match status" value="1"/>
</dbReference>
<name>A0A4Q0A2K6_9FUNG</name>
<evidence type="ECO:0000256" key="21">
    <source>
        <dbReference type="SAM" id="Phobius"/>
    </source>
</evidence>
<gene>
    <name evidence="23" type="ORF">BJ085DRAFT_35446</name>
</gene>
<evidence type="ECO:0000256" key="13">
    <source>
        <dbReference type="ARBA" id="ARBA00022833"/>
    </source>
</evidence>
<dbReference type="AlphaFoldDB" id="A0A4Q0A2K6"/>
<evidence type="ECO:0000256" key="4">
    <source>
        <dbReference type="ARBA" id="ARBA00008704"/>
    </source>
</evidence>
<feature type="compositionally biased region" description="Polar residues" evidence="20">
    <location>
        <begin position="273"/>
        <end position="287"/>
    </location>
</feature>
<dbReference type="STRING" id="215637.A0A4Q0A2K6"/>
<keyword evidence="9 21" id="KW-0812">Transmembrane</keyword>
<comment type="pathway">
    <text evidence="3">Protein modification; protein ubiquitination.</text>
</comment>
<dbReference type="GO" id="GO:0061630">
    <property type="term" value="F:ubiquitin protein ligase activity"/>
    <property type="evidence" value="ECO:0007669"/>
    <property type="project" value="UniProtKB-EC"/>
</dbReference>
<dbReference type="InterPro" id="IPR013083">
    <property type="entry name" value="Znf_RING/FYVE/PHD"/>
</dbReference>
<dbReference type="InterPro" id="IPR001841">
    <property type="entry name" value="Znf_RING"/>
</dbReference>
<organism evidence="23 24">
    <name type="scientific">Dimargaris cristalligena</name>
    <dbReference type="NCBI Taxonomy" id="215637"/>
    <lineage>
        <taxon>Eukaryota</taxon>
        <taxon>Fungi</taxon>
        <taxon>Fungi incertae sedis</taxon>
        <taxon>Zoopagomycota</taxon>
        <taxon>Kickxellomycotina</taxon>
        <taxon>Dimargaritomycetes</taxon>
        <taxon>Dimargaritales</taxon>
        <taxon>Dimargaritaceae</taxon>
        <taxon>Dimargaris</taxon>
    </lineage>
</organism>
<feature type="domain" description="RING-type" evidence="22">
    <location>
        <begin position="292"/>
        <end position="330"/>
    </location>
</feature>
<evidence type="ECO:0000256" key="15">
    <source>
        <dbReference type="ARBA" id="ARBA00022989"/>
    </source>
</evidence>
<keyword evidence="7" id="KW-0962">Peroxisome biogenesis</keyword>
<evidence type="ECO:0000256" key="10">
    <source>
        <dbReference type="ARBA" id="ARBA00022723"/>
    </source>
</evidence>
<dbReference type="InterPro" id="IPR006845">
    <property type="entry name" value="Pex_N"/>
</dbReference>
<dbReference type="SMART" id="SM00184">
    <property type="entry name" value="RING"/>
    <property type="match status" value="1"/>
</dbReference>
<evidence type="ECO:0000259" key="22">
    <source>
        <dbReference type="PROSITE" id="PS50089"/>
    </source>
</evidence>
<sequence>MASTSNTSTSTSNSNSSASASAQRQLLNSLQPHWNSGSQPDIIRANQKDLHYLHVLTEQFKNVAQQHLGARFVALNQKLIRAGAQLLYFATTTIRGEEYCSIMQSSELTQTYPSLLRRTALVAIHTLGPDLLNRSIQRWRQRGSTNKSFRTLDEKSSDRLGAGISDRLSRFLDILTAPQVRAALIDNFTIIHLMIFYFAGSYYHLSKRLLGIRYITTRKISPNEIRVGYEILGLLLLIQLAVKLGFAIKDAVAEKSQEETSSHSHEDPKASWSDLTQGPDSTSSPATTTEKCMLCLSTRTETAATLCGHLFCWTCIFEWCNNKRECPLCRQTVDITKIVRVYNY</sequence>
<reference evidence="24" key="1">
    <citation type="journal article" date="2018" name="Nat. Microbiol.">
        <title>Leveraging single-cell genomics to expand the fungal tree of life.</title>
        <authorList>
            <person name="Ahrendt S.R."/>
            <person name="Quandt C.A."/>
            <person name="Ciobanu D."/>
            <person name="Clum A."/>
            <person name="Salamov A."/>
            <person name="Andreopoulos B."/>
            <person name="Cheng J.F."/>
            <person name="Woyke T."/>
            <person name="Pelin A."/>
            <person name="Henrissat B."/>
            <person name="Reynolds N.K."/>
            <person name="Benny G.L."/>
            <person name="Smith M.E."/>
            <person name="James T.Y."/>
            <person name="Grigoriev I.V."/>
        </authorList>
    </citation>
    <scope>NUCLEOTIDE SEQUENCE [LARGE SCALE GENOMIC DNA]</scope>
    <source>
        <strain evidence="24">RSA 468</strain>
    </source>
</reference>
<feature type="transmembrane region" description="Helical" evidence="21">
    <location>
        <begin position="188"/>
        <end position="206"/>
    </location>
</feature>
<evidence type="ECO:0000256" key="12">
    <source>
        <dbReference type="ARBA" id="ARBA00022786"/>
    </source>
</evidence>
<keyword evidence="16 21" id="KW-0472">Membrane</keyword>
<evidence type="ECO:0000256" key="1">
    <source>
        <dbReference type="ARBA" id="ARBA00000900"/>
    </source>
</evidence>
<dbReference type="GO" id="GO:0016562">
    <property type="term" value="P:protein import into peroxisome matrix, receptor recycling"/>
    <property type="evidence" value="ECO:0007669"/>
    <property type="project" value="UniProtKB-ARBA"/>
</dbReference>
<keyword evidence="17" id="KW-0576">Peroxisome</keyword>
<evidence type="ECO:0000313" key="23">
    <source>
        <dbReference type="EMBL" id="RKP39410.1"/>
    </source>
</evidence>
<dbReference type="PANTHER" id="PTHR23350">
    <property type="entry name" value="PEROXISOME ASSEMBLY PROTEIN 10"/>
    <property type="match status" value="1"/>
</dbReference>
<keyword evidence="11 19" id="KW-0863">Zinc-finger</keyword>
<dbReference type="SUPFAM" id="SSF57850">
    <property type="entry name" value="RING/U-box"/>
    <property type="match status" value="1"/>
</dbReference>
<evidence type="ECO:0000256" key="8">
    <source>
        <dbReference type="ARBA" id="ARBA00022679"/>
    </source>
</evidence>
<protein>
    <recommendedName>
        <fullName evidence="5">RING-type E3 ubiquitin transferase</fullName>
        <ecNumber evidence="5">2.3.2.27</ecNumber>
    </recommendedName>
    <alternativeName>
        <fullName evidence="18">Peroxin-10</fullName>
    </alternativeName>
</protein>
<dbReference type="CDD" id="cd16527">
    <property type="entry name" value="RING-HC_PEX10"/>
    <property type="match status" value="1"/>
</dbReference>
<accession>A0A4Q0A2K6</accession>
<comment type="similarity">
    <text evidence="4">Belongs to the pex2/pex10/pex12 family.</text>
</comment>
<keyword evidence="6" id="KW-0813">Transport</keyword>
<keyword evidence="15 21" id="KW-1133">Transmembrane helix</keyword>
<dbReference type="EC" id="2.3.2.27" evidence="5"/>
<dbReference type="Pfam" id="PF13920">
    <property type="entry name" value="zf-C3HC4_3"/>
    <property type="match status" value="1"/>
</dbReference>
<evidence type="ECO:0000256" key="5">
    <source>
        <dbReference type="ARBA" id="ARBA00012483"/>
    </source>
</evidence>
<keyword evidence="10" id="KW-0479">Metal-binding</keyword>
<dbReference type="InterPro" id="IPR025654">
    <property type="entry name" value="PEX2/10"/>
</dbReference>
<evidence type="ECO:0000256" key="2">
    <source>
        <dbReference type="ARBA" id="ARBA00004585"/>
    </source>
</evidence>
<comment type="catalytic activity">
    <reaction evidence="1">
        <text>S-ubiquitinyl-[E2 ubiquitin-conjugating enzyme]-L-cysteine + [acceptor protein]-L-lysine = [E2 ubiquitin-conjugating enzyme]-L-cysteine + N(6)-ubiquitinyl-[acceptor protein]-L-lysine.</text>
        <dbReference type="EC" id="2.3.2.27"/>
    </reaction>
</comment>
<proteinExistence type="inferred from homology"/>
<feature type="region of interest" description="Disordered" evidence="20">
    <location>
        <begin position="257"/>
        <end position="287"/>
    </location>
</feature>
<keyword evidence="24" id="KW-1185">Reference proteome</keyword>